<evidence type="ECO:0000259" key="3">
    <source>
        <dbReference type="Pfam" id="PF22725"/>
    </source>
</evidence>
<dbReference type="Proteomes" id="UP000240996">
    <property type="component" value="Unassembled WGS sequence"/>
</dbReference>
<dbReference type="PRINTS" id="PR01775">
    <property type="entry name" value="GLFROXRDTASE"/>
</dbReference>
<comment type="caution">
    <text evidence="4">The sequence shown here is derived from an EMBL/GenBank/DDBJ whole genome shotgun (WGS) entry which is preliminary data.</text>
</comment>
<feature type="domain" description="GFO/IDH/MocA-like oxidoreductase" evidence="3">
    <location>
        <begin position="144"/>
        <end position="254"/>
    </location>
</feature>
<keyword evidence="1" id="KW-0560">Oxidoreductase</keyword>
<reference evidence="4 5" key="1">
    <citation type="submission" date="2018-04" db="EMBL/GenBank/DDBJ databases">
        <title>Genomic Encyclopedia of Type Strains, Phase III (KMG-III): the genomes of soil and plant-associated and newly described type strains.</title>
        <authorList>
            <person name="Whitman W."/>
        </authorList>
    </citation>
    <scope>NUCLEOTIDE SEQUENCE [LARGE SCALE GENOMIC DNA]</scope>
    <source>
        <strain evidence="4 5">NW12</strain>
    </source>
</reference>
<sequence>MFGLTKKVRYAVVGGGQISQQAFMPGIARTNNSEMTALVTGDPVKADKLAKLYKLKAYSYAQYGELLASGEIDAVYIATPNFLHMQYAVPALEAGIHVLLEKPMASSVAEAEQIIAAEKKGGAKLMIAYRLHHEPGTVEMITRARAGEFGDLRAFSSTFMQNVREENSRGHNGYWGGPVPDMGTYPLNAVRNLFGQEPIAVHAVGTKTPGRRFNFHDTVAVTLKFADDRIAQFTVSYATASSEGFELVGTKASIHAAPAFMFGPTTSITYVERTADGKEKTHAFDPVEQFGNETQYFSDCILNDRHPEADGQEGLFDMRVLAAVERSLETGETVTLEPATRTRHVTADQALKLKPAKEPSEDAMISIIPQSA</sequence>
<dbReference type="SUPFAM" id="SSF51735">
    <property type="entry name" value="NAD(P)-binding Rossmann-fold domains"/>
    <property type="match status" value="1"/>
</dbReference>
<dbReference type="GO" id="GO:0000166">
    <property type="term" value="F:nucleotide binding"/>
    <property type="evidence" value="ECO:0007669"/>
    <property type="project" value="InterPro"/>
</dbReference>
<dbReference type="InterPro" id="IPR000683">
    <property type="entry name" value="Gfo/Idh/MocA-like_OxRdtase_N"/>
</dbReference>
<dbReference type="InterPro" id="IPR050463">
    <property type="entry name" value="Gfo/Idh/MocA_oxidrdct_glycsds"/>
</dbReference>
<dbReference type="Gene3D" id="3.40.50.720">
    <property type="entry name" value="NAD(P)-binding Rossmann-like Domain"/>
    <property type="match status" value="1"/>
</dbReference>
<dbReference type="PANTHER" id="PTHR43818">
    <property type="entry name" value="BCDNA.GH03377"/>
    <property type="match status" value="1"/>
</dbReference>
<evidence type="ECO:0000313" key="5">
    <source>
        <dbReference type="Proteomes" id="UP000240996"/>
    </source>
</evidence>
<evidence type="ECO:0000313" key="4">
    <source>
        <dbReference type="EMBL" id="PTM46207.1"/>
    </source>
</evidence>
<evidence type="ECO:0000259" key="2">
    <source>
        <dbReference type="Pfam" id="PF01408"/>
    </source>
</evidence>
<accession>A0A2T4YRQ7</accession>
<organism evidence="4 5">
    <name type="scientific">Sphingomonas aerolata</name>
    <dbReference type="NCBI Taxonomy" id="185951"/>
    <lineage>
        <taxon>Bacteria</taxon>
        <taxon>Pseudomonadati</taxon>
        <taxon>Pseudomonadota</taxon>
        <taxon>Alphaproteobacteria</taxon>
        <taxon>Sphingomonadales</taxon>
        <taxon>Sphingomonadaceae</taxon>
        <taxon>Sphingomonas</taxon>
    </lineage>
</organism>
<dbReference type="GO" id="GO:0016491">
    <property type="term" value="F:oxidoreductase activity"/>
    <property type="evidence" value="ECO:0007669"/>
    <property type="project" value="UniProtKB-KW"/>
</dbReference>
<name>A0A2T4YRQ7_9SPHN</name>
<dbReference type="Gene3D" id="3.30.360.10">
    <property type="entry name" value="Dihydrodipicolinate Reductase, domain 2"/>
    <property type="match status" value="1"/>
</dbReference>
<dbReference type="PANTHER" id="PTHR43818:SF11">
    <property type="entry name" value="BCDNA.GH03377"/>
    <property type="match status" value="1"/>
</dbReference>
<dbReference type="InterPro" id="IPR055170">
    <property type="entry name" value="GFO_IDH_MocA-like_dom"/>
</dbReference>
<gene>
    <name evidence="4" type="ORF">C8J24_2447</name>
</gene>
<protein>
    <submittedName>
        <fullName evidence="4">Glucose-fructose oxidoreductase</fullName>
    </submittedName>
</protein>
<dbReference type="Pfam" id="PF01408">
    <property type="entry name" value="GFO_IDH_MocA"/>
    <property type="match status" value="1"/>
</dbReference>
<dbReference type="AlphaFoldDB" id="A0A2T4YRQ7"/>
<evidence type="ECO:0000256" key="1">
    <source>
        <dbReference type="ARBA" id="ARBA00023002"/>
    </source>
</evidence>
<dbReference type="InterPro" id="IPR036291">
    <property type="entry name" value="NAD(P)-bd_dom_sf"/>
</dbReference>
<dbReference type="SUPFAM" id="SSF55347">
    <property type="entry name" value="Glyceraldehyde-3-phosphate dehydrogenase-like, C-terminal domain"/>
    <property type="match status" value="1"/>
</dbReference>
<feature type="domain" description="Gfo/Idh/MocA-like oxidoreductase N-terminal" evidence="2">
    <location>
        <begin position="8"/>
        <end position="129"/>
    </location>
</feature>
<dbReference type="InterPro" id="IPR008354">
    <property type="entry name" value="Glc-Fru_OxRdtase_bac"/>
</dbReference>
<dbReference type="Pfam" id="PF22725">
    <property type="entry name" value="GFO_IDH_MocA_C3"/>
    <property type="match status" value="1"/>
</dbReference>
<dbReference type="EMBL" id="PZZN01000002">
    <property type="protein sequence ID" value="PTM46207.1"/>
    <property type="molecule type" value="Genomic_DNA"/>
</dbReference>
<keyword evidence="5" id="KW-1185">Reference proteome</keyword>
<proteinExistence type="predicted"/>
<dbReference type="RefSeq" id="WP_107932557.1">
    <property type="nucleotide sequence ID" value="NZ_PZZN01000002.1"/>
</dbReference>